<protein>
    <submittedName>
        <fullName evidence="4">Rhodanese-related sulfurtransferase</fullName>
    </submittedName>
</protein>
<sequence>MTSTWLTVPLLVLAPLACWAADSEEKPLAKLVSLAELERRLGEPNLRLLDARPKADYDKGHIPGAVWVDAKAVAAMAVKDPGVLTDRKAWVSWIAPLGIGPKTDVLIYDANRQLDAARLWWLLGYLGVDRTGLLDGSFPLWVAENRPVTTEVPTVAPSPFPVAFRNDRNATRAEVLAAIAAKSALIVDARSKGEYDGIEKRAKRGGHIPAACHLEWSDLVGKDGRFLEESALRAKLAKAGVKASEPVITHCQSGGRASVNVFVLERLGFKARNYYLGWSDWGNAEETPVNAEAASKPNP</sequence>
<feature type="signal peptide" evidence="2">
    <location>
        <begin position="1"/>
        <end position="20"/>
    </location>
</feature>
<dbReference type="Proteomes" id="UP000010798">
    <property type="component" value="Chromosome"/>
</dbReference>
<feature type="chain" id="PRO_5003940251" evidence="2">
    <location>
        <begin position="21"/>
        <end position="299"/>
    </location>
</feature>
<dbReference type="AlphaFoldDB" id="L0DGT3"/>
<keyword evidence="2" id="KW-0732">Signal</keyword>
<dbReference type="EMBL" id="CP003364">
    <property type="protein sequence ID" value="AGA28065.1"/>
    <property type="molecule type" value="Genomic_DNA"/>
</dbReference>
<dbReference type="SUPFAM" id="SSF52821">
    <property type="entry name" value="Rhodanese/Cell cycle control phosphatase"/>
    <property type="match status" value="2"/>
</dbReference>
<reference evidence="4 5" key="1">
    <citation type="submission" date="2012-02" db="EMBL/GenBank/DDBJ databases">
        <title>Complete sequence of chromosome of Singulisphaera acidiphila DSM 18658.</title>
        <authorList>
            <consortium name="US DOE Joint Genome Institute (JGI-PGF)"/>
            <person name="Lucas S."/>
            <person name="Copeland A."/>
            <person name="Lapidus A."/>
            <person name="Glavina del Rio T."/>
            <person name="Dalin E."/>
            <person name="Tice H."/>
            <person name="Bruce D."/>
            <person name="Goodwin L."/>
            <person name="Pitluck S."/>
            <person name="Peters L."/>
            <person name="Ovchinnikova G."/>
            <person name="Chertkov O."/>
            <person name="Kyrpides N."/>
            <person name="Mavromatis K."/>
            <person name="Ivanova N."/>
            <person name="Brettin T."/>
            <person name="Detter J.C."/>
            <person name="Han C."/>
            <person name="Larimer F."/>
            <person name="Land M."/>
            <person name="Hauser L."/>
            <person name="Markowitz V."/>
            <person name="Cheng J.-F."/>
            <person name="Hugenholtz P."/>
            <person name="Woyke T."/>
            <person name="Wu D."/>
            <person name="Tindall B."/>
            <person name="Pomrenke H."/>
            <person name="Brambilla E."/>
            <person name="Klenk H.-P."/>
            <person name="Eisen J.A."/>
        </authorList>
    </citation>
    <scope>NUCLEOTIDE SEQUENCE [LARGE SCALE GENOMIC DNA]</scope>
    <source>
        <strain evidence="5">ATCC BAA-1392 / DSM 18658 / VKM B-2454 / MOB10</strain>
    </source>
</reference>
<dbReference type="OrthoDB" id="9770030at2"/>
<gene>
    <name evidence="4" type="ordered locus">Sinac_3833</name>
</gene>
<feature type="domain" description="Rhodanese" evidence="3">
    <location>
        <begin position="180"/>
        <end position="290"/>
    </location>
</feature>
<dbReference type="InterPro" id="IPR001307">
    <property type="entry name" value="Thiosulphate_STrfase_CS"/>
</dbReference>
<accession>L0DGT3</accession>
<dbReference type="eggNOG" id="COG2897">
    <property type="taxonomic scope" value="Bacteria"/>
</dbReference>
<keyword evidence="1" id="KW-0677">Repeat</keyword>
<feature type="domain" description="Rhodanese" evidence="3">
    <location>
        <begin position="42"/>
        <end position="150"/>
    </location>
</feature>
<proteinExistence type="predicted"/>
<dbReference type="RefSeq" id="WP_015247201.1">
    <property type="nucleotide sequence ID" value="NC_019892.1"/>
</dbReference>
<dbReference type="Gene3D" id="3.40.250.10">
    <property type="entry name" value="Rhodanese-like domain"/>
    <property type="match status" value="2"/>
</dbReference>
<dbReference type="CDD" id="cd01448">
    <property type="entry name" value="TST_Repeat_1"/>
    <property type="match status" value="1"/>
</dbReference>
<dbReference type="PROSITE" id="PS00380">
    <property type="entry name" value="RHODANESE_1"/>
    <property type="match status" value="1"/>
</dbReference>
<evidence type="ECO:0000256" key="1">
    <source>
        <dbReference type="ARBA" id="ARBA00022737"/>
    </source>
</evidence>
<dbReference type="InterPro" id="IPR051126">
    <property type="entry name" value="Thiosulfate_sulfurtransferase"/>
</dbReference>
<evidence type="ECO:0000259" key="3">
    <source>
        <dbReference type="PROSITE" id="PS50206"/>
    </source>
</evidence>
<dbReference type="GO" id="GO:0004792">
    <property type="term" value="F:thiosulfate-cyanide sulfurtransferase activity"/>
    <property type="evidence" value="ECO:0007669"/>
    <property type="project" value="InterPro"/>
</dbReference>
<dbReference type="KEGG" id="saci:Sinac_3833"/>
<dbReference type="InterPro" id="IPR036873">
    <property type="entry name" value="Rhodanese-like_dom_sf"/>
</dbReference>
<name>L0DGT3_SINAD</name>
<organism evidence="4 5">
    <name type="scientific">Singulisphaera acidiphila (strain ATCC BAA-1392 / DSM 18658 / VKM B-2454 / MOB10)</name>
    <dbReference type="NCBI Taxonomy" id="886293"/>
    <lineage>
        <taxon>Bacteria</taxon>
        <taxon>Pseudomonadati</taxon>
        <taxon>Planctomycetota</taxon>
        <taxon>Planctomycetia</taxon>
        <taxon>Isosphaerales</taxon>
        <taxon>Isosphaeraceae</taxon>
        <taxon>Singulisphaera</taxon>
    </lineage>
</organism>
<keyword evidence="5" id="KW-1185">Reference proteome</keyword>
<dbReference type="PROSITE" id="PS50206">
    <property type="entry name" value="RHODANESE_3"/>
    <property type="match status" value="2"/>
</dbReference>
<dbReference type="Pfam" id="PF00581">
    <property type="entry name" value="Rhodanese"/>
    <property type="match status" value="2"/>
</dbReference>
<dbReference type="HOGENOM" id="CLU_031618_1_7_0"/>
<evidence type="ECO:0000313" key="5">
    <source>
        <dbReference type="Proteomes" id="UP000010798"/>
    </source>
</evidence>
<dbReference type="CDD" id="cd01449">
    <property type="entry name" value="TST_Repeat_2"/>
    <property type="match status" value="1"/>
</dbReference>
<dbReference type="PANTHER" id="PTHR43855:SF1">
    <property type="entry name" value="THIOSULFATE SULFURTRANSFERASE"/>
    <property type="match status" value="1"/>
</dbReference>
<evidence type="ECO:0000256" key="2">
    <source>
        <dbReference type="SAM" id="SignalP"/>
    </source>
</evidence>
<evidence type="ECO:0000313" key="4">
    <source>
        <dbReference type="EMBL" id="AGA28065.1"/>
    </source>
</evidence>
<keyword evidence="4" id="KW-0808">Transferase</keyword>
<dbReference type="STRING" id="886293.Sinac_3833"/>
<dbReference type="PANTHER" id="PTHR43855">
    <property type="entry name" value="THIOSULFATE SULFURTRANSFERASE"/>
    <property type="match status" value="1"/>
</dbReference>
<dbReference type="SMART" id="SM00450">
    <property type="entry name" value="RHOD"/>
    <property type="match status" value="2"/>
</dbReference>
<dbReference type="InterPro" id="IPR001763">
    <property type="entry name" value="Rhodanese-like_dom"/>
</dbReference>